<keyword evidence="4" id="KW-1185">Reference proteome</keyword>
<keyword evidence="1" id="KW-0472">Membrane</keyword>
<keyword evidence="2" id="KW-0732">Signal</keyword>
<gene>
    <name evidence="3" type="ORF">CVIRNUC_003872</name>
</gene>
<evidence type="ECO:0008006" key="5">
    <source>
        <dbReference type="Google" id="ProtNLM"/>
    </source>
</evidence>
<sequence>MSRGRASAVLLCLACFGLATAAIPSTLTLNERDTCFGALVSLKACHADLPHSDIQQRCCIPFRALEGLDCFCDADVVSETLTAMQSSVVGGLFACGLDTPFTTIYERQERCTAAAEATELAEALPTWGDASADSALLAEEALDFTPEQWDAIFSWDDEEAASIAEQEVDVYDDWMDADIFEDFDIDFAEDAFTGIAVSGDLPEVLYDESLDADAESTILLDAAQEVELPTLMVPAGDKADSSVSSLYNADFSDVDSMMGLLSSWLGTAIGSGAVAGSSEAAAESREDIGGLSQVLAEILASLQNTFAGTPLDVEISYEGLSEGEDTEIDIEIDPELVPVLEPQFLDEKLQALSQKWSGRALRPAPARIPEGDLQQLLKSLERQPASLANCFNTGICNWLCHHRQSLQYALGMETILLVALFALYARYNRRARGLQMDAADEESLREPLIVSAADYAEKEPLWTLTTKVAIEHQ</sequence>
<name>A0AAV1I1T1_9CHLO</name>
<dbReference type="Proteomes" id="UP001314263">
    <property type="component" value="Unassembled WGS sequence"/>
</dbReference>
<keyword evidence="1" id="KW-0812">Transmembrane</keyword>
<dbReference type="AlphaFoldDB" id="A0AAV1I1T1"/>
<feature type="transmembrane region" description="Helical" evidence="1">
    <location>
        <begin position="406"/>
        <end position="425"/>
    </location>
</feature>
<evidence type="ECO:0000256" key="1">
    <source>
        <dbReference type="SAM" id="Phobius"/>
    </source>
</evidence>
<evidence type="ECO:0000313" key="3">
    <source>
        <dbReference type="EMBL" id="CAK0771560.1"/>
    </source>
</evidence>
<comment type="caution">
    <text evidence="3">The sequence shown here is derived from an EMBL/GenBank/DDBJ whole genome shotgun (WGS) entry which is preliminary data.</text>
</comment>
<feature type="chain" id="PRO_5043337190" description="Extracellular protein" evidence="2">
    <location>
        <begin position="22"/>
        <end position="473"/>
    </location>
</feature>
<protein>
    <recommendedName>
        <fullName evidence="5">Extracellular protein</fullName>
    </recommendedName>
</protein>
<accession>A0AAV1I1T1</accession>
<evidence type="ECO:0000256" key="2">
    <source>
        <dbReference type="SAM" id="SignalP"/>
    </source>
</evidence>
<keyword evidence="1" id="KW-1133">Transmembrane helix</keyword>
<dbReference type="EMBL" id="CAUYUE010000005">
    <property type="protein sequence ID" value="CAK0771560.1"/>
    <property type="molecule type" value="Genomic_DNA"/>
</dbReference>
<evidence type="ECO:0000313" key="4">
    <source>
        <dbReference type="Proteomes" id="UP001314263"/>
    </source>
</evidence>
<proteinExistence type="predicted"/>
<reference evidence="3 4" key="1">
    <citation type="submission" date="2023-10" db="EMBL/GenBank/DDBJ databases">
        <authorList>
            <person name="Maclean D."/>
            <person name="Macfadyen A."/>
        </authorList>
    </citation>
    <scope>NUCLEOTIDE SEQUENCE [LARGE SCALE GENOMIC DNA]</scope>
</reference>
<organism evidence="3 4">
    <name type="scientific">Coccomyxa viridis</name>
    <dbReference type="NCBI Taxonomy" id="1274662"/>
    <lineage>
        <taxon>Eukaryota</taxon>
        <taxon>Viridiplantae</taxon>
        <taxon>Chlorophyta</taxon>
        <taxon>core chlorophytes</taxon>
        <taxon>Trebouxiophyceae</taxon>
        <taxon>Trebouxiophyceae incertae sedis</taxon>
        <taxon>Coccomyxaceae</taxon>
        <taxon>Coccomyxa</taxon>
    </lineage>
</organism>
<feature type="signal peptide" evidence="2">
    <location>
        <begin position="1"/>
        <end position="21"/>
    </location>
</feature>